<dbReference type="Proteomes" id="UP001529272">
    <property type="component" value="Unassembled WGS sequence"/>
</dbReference>
<dbReference type="AlphaFoldDB" id="A0A1Y0TF34"/>
<dbReference type="Pfam" id="PF00501">
    <property type="entry name" value="AMP-binding"/>
    <property type="match status" value="1"/>
</dbReference>
<dbReference type="InterPro" id="IPR045851">
    <property type="entry name" value="AMP-bd_C_sf"/>
</dbReference>
<evidence type="ECO:0000313" key="6">
    <source>
        <dbReference type="EMBL" id="MDM3924718.1"/>
    </source>
</evidence>
<evidence type="ECO:0000256" key="1">
    <source>
        <dbReference type="ARBA" id="ARBA00006432"/>
    </source>
</evidence>
<reference evidence="6" key="2">
    <citation type="submission" date="2023-06" db="EMBL/GenBank/DDBJ databases">
        <title>Itaconate inhibition of nontuberculous mycobacteria.</title>
        <authorList>
            <person name="Breen P."/>
            <person name="Zimbric M."/>
            <person name="Caverly L."/>
        </authorList>
    </citation>
    <scope>NUCLEOTIDE SEQUENCE</scope>
    <source>
        <strain evidence="6">FLAC1071</strain>
    </source>
</reference>
<organism evidence="5 7">
    <name type="scientific">Mycobacterium intracellulare subsp. chimaera</name>
    <dbReference type="NCBI Taxonomy" id="222805"/>
    <lineage>
        <taxon>Bacteria</taxon>
        <taxon>Bacillati</taxon>
        <taxon>Actinomycetota</taxon>
        <taxon>Actinomycetes</taxon>
        <taxon>Mycobacteriales</taxon>
        <taxon>Mycobacteriaceae</taxon>
        <taxon>Mycobacterium</taxon>
        <taxon>Mycobacterium avium complex (MAC)</taxon>
    </lineage>
</organism>
<reference evidence="5 7" key="1">
    <citation type="journal article" date="2017" name="Lancet Infect. Dis.">
        <title>Global outbreak of severe Mycobacterium chimaera disease after cardiac surgery: a molecular epidemiological study.</title>
        <authorList>
            <person name="van Ingen J."/>
            <person name="Kohl T."/>
            <person name="Kranzer K."/>
            <person name="Hasse B."/>
            <person name="Keller P."/>
            <person name="Szafranska A."/>
            <person name="Hillemann D."/>
            <person name="Chand M."/>
            <person name="Schreiber P."/>
            <person name="Sommerstein R."/>
            <person name="Berger C."/>
            <person name="Genoni M."/>
            <person name="Ruegg C."/>
            <person name="Troillet N."/>
            <person name="Widmer A.F."/>
            <person name="Becker S.L."/>
            <person name="Herrmann M."/>
            <person name="Eckmanns T."/>
            <person name="Haller S."/>
            <person name="Hoeller C."/>
            <person name="Debast S.B."/>
            <person name="Wolfhagen M.J."/>
            <person name="Hopman J."/>
            <person name="Kluytmans J."/>
            <person name="Langelaar M."/>
            <person name="Notermans D.W."/>
            <person name="ten Oever J."/>
            <person name="van den Barselaar P."/>
            <person name="Vonk A.B.A."/>
            <person name="Vos M.C."/>
            <person name="Ahmed N."/>
            <person name="Brown T."/>
            <person name="Crook D."/>
            <person name="Lamagni T."/>
            <person name="Phin N."/>
            <person name="Smith E.G."/>
            <person name="Zambon M."/>
            <person name="Serr A."/>
            <person name="Goetting T."/>
            <person name="Ebner W."/>
            <person name="Thuermer A."/>
            <person name="Utpatel C."/>
            <person name="Sproer C."/>
            <person name="Bunk B."/>
            <person name="Nubel U."/>
            <person name="Bloemberg G."/>
            <person name="Bottger E."/>
            <person name="Niemann S."/>
            <person name="Wagner D."/>
            <person name="Sax H."/>
        </authorList>
    </citation>
    <scope>NUCLEOTIDE SEQUENCE [LARGE SCALE GENOMIC DNA]</scope>
    <source>
        <strain evidence="5 7">ZUERICH-2</strain>
    </source>
</reference>
<protein>
    <submittedName>
        <fullName evidence="5">AMP-binding protein</fullName>
    </submittedName>
</protein>
<dbReference type="EMBL" id="CP015267">
    <property type="protein sequence ID" value="ASL18007.1"/>
    <property type="molecule type" value="Genomic_DNA"/>
</dbReference>
<keyword evidence="2" id="KW-0436">Ligase</keyword>
<evidence type="ECO:0000256" key="2">
    <source>
        <dbReference type="ARBA" id="ARBA00022598"/>
    </source>
</evidence>
<dbReference type="PANTHER" id="PTHR43201:SF5">
    <property type="entry name" value="MEDIUM-CHAIN ACYL-COA LIGASE ACSF2, MITOCHONDRIAL"/>
    <property type="match status" value="1"/>
</dbReference>
<dbReference type="InterPro" id="IPR020845">
    <property type="entry name" value="AMP-binding_CS"/>
</dbReference>
<evidence type="ECO:0000259" key="3">
    <source>
        <dbReference type="Pfam" id="PF00501"/>
    </source>
</evidence>
<evidence type="ECO:0000313" key="7">
    <source>
        <dbReference type="Proteomes" id="UP000198286"/>
    </source>
</evidence>
<dbReference type="Gene3D" id="3.40.50.12780">
    <property type="entry name" value="N-terminal domain of ligase-like"/>
    <property type="match status" value="1"/>
</dbReference>
<keyword evidence="8" id="KW-1185">Reference proteome</keyword>
<dbReference type="InterPro" id="IPR025110">
    <property type="entry name" value="AMP-bd_C"/>
</dbReference>
<dbReference type="Proteomes" id="UP000198286">
    <property type="component" value="Chromosome"/>
</dbReference>
<dbReference type="PANTHER" id="PTHR43201">
    <property type="entry name" value="ACYL-COA SYNTHETASE"/>
    <property type="match status" value="1"/>
</dbReference>
<evidence type="ECO:0000313" key="5">
    <source>
        <dbReference type="EMBL" id="ASL18007.1"/>
    </source>
</evidence>
<feature type="domain" description="AMP-dependent synthetase/ligase" evidence="3">
    <location>
        <begin position="31"/>
        <end position="393"/>
    </location>
</feature>
<accession>A0A1Y0TF34</accession>
<dbReference type="STRING" id="222805.AN480_26160"/>
<dbReference type="SUPFAM" id="SSF56801">
    <property type="entry name" value="Acetyl-CoA synthetase-like"/>
    <property type="match status" value="1"/>
</dbReference>
<evidence type="ECO:0000313" key="8">
    <source>
        <dbReference type="Proteomes" id="UP001529272"/>
    </source>
</evidence>
<dbReference type="RefSeq" id="WP_042914000.1">
    <property type="nucleotide sequence ID" value="NZ_CP015267.1"/>
</dbReference>
<dbReference type="GO" id="GO:0031956">
    <property type="term" value="F:medium-chain fatty acid-CoA ligase activity"/>
    <property type="evidence" value="ECO:0007669"/>
    <property type="project" value="TreeGrafter"/>
</dbReference>
<gene>
    <name evidence="5" type="ORF">MYCOZU2_05662</name>
    <name evidence="6" type="ORF">QRB35_01590</name>
</gene>
<dbReference type="InterPro" id="IPR000873">
    <property type="entry name" value="AMP-dep_synth/lig_dom"/>
</dbReference>
<dbReference type="Pfam" id="PF13193">
    <property type="entry name" value="AMP-binding_C"/>
    <property type="match status" value="1"/>
</dbReference>
<dbReference type="GO" id="GO:0006631">
    <property type="term" value="P:fatty acid metabolic process"/>
    <property type="evidence" value="ECO:0007669"/>
    <property type="project" value="TreeGrafter"/>
</dbReference>
<feature type="domain" description="AMP-binding enzyme C-terminal" evidence="4">
    <location>
        <begin position="446"/>
        <end position="522"/>
    </location>
</feature>
<evidence type="ECO:0000259" key="4">
    <source>
        <dbReference type="Pfam" id="PF13193"/>
    </source>
</evidence>
<reference evidence="6" key="3">
    <citation type="submission" date="2023-06" db="EMBL/GenBank/DDBJ databases">
        <authorList>
            <person name="Spilker T."/>
        </authorList>
    </citation>
    <scope>NUCLEOTIDE SEQUENCE</scope>
    <source>
        <strain evidence="6">FLAC1071</strain>
    </source>
</reference>
<sequence length="540" mass="57703">MLARARHNAAHASQAYRRGLWVHTTLADSLRAAAQTSPHRTVLVDKDVRLDCATLHAQAGALAAAMLARMPTGSVVSFMLPNWHETAVIYLAATLAGMVVNPILPSLRDHDLRFILEDAGTAMLFVPHRFGGHDYAAMLERVTAAMDTAPEVVVLRETGHAGPHTPYPDLLDHAPEPATLPALDPDAARMILYTSGTTSRPKGVLHTHNSLHALIRQLREHWSIEPGDTFLVPSPVAHIGGSIYAFECPLLLGTTAVLMDRWDPAQAVALMNAERCTHMAGATPFLQQLLSAAEGLGTRLPDLKVFICGGASVSPSLIRRAADYFDRAVVTRVYGCTEVPVATVGAPRPDEADSAADTDGRAGIAEIKLVPHGAAPGGDGEIYLRGPQMLLGYRHPEDDSFDAGGFFRTGDLGRWVSTGSGDRYLVVTGRAKDVIIRSGENISAKEVEDLLADHPGIAEIAVVGLPDERTGERACAVIVPAGAQRPDVASLLALLVSKGVAKFKAPEQVVIWDALPKNDAGKVLKHRIRAALTRVETKDG</sequence>
<dbReference type="InterPro" id="IPR042099">
    <property type="entry name" value="ANL_N_sf"/>
</dbReference>
<dbReference type="EMBL" id="JASZZX010000001">
    <property type="protein sequence ID" value="MDM3924718.1"/>
    <property type="molecule type" value="Genomic_DNA"/>
</dbReference>
<dbReference type="PROSITE" id="PS00455">
    <property type="entry name" value="AMP_BINDING"/>
    <property type="match status" value="1"/>
</dbReference>
<dbReference type="Gene3D" id="3.30.300.30">
    <property type="match status" value="1"/>
</dbReference>
<comment type="similarity">
    <text evidence="1">Belongs to the ATP-dependent AMP-binding enzyme family.</text>
</comment>
<name>A0A1Y0TF34_MYCIT</name>
<proteinExistence type="inferred from homology"/>